<evidence type="ECO:0000313" key="2">
    <source>
        <dbReference type="Proteomes" id="UP000274429"/>
    </source>
</evidence>
<keyword evidence="2" id="KW-1185">Reference proteome</keyword>
<reference evidence="3" key="1">
    <citation type="submission" date="2017-02" db="UniProtKB">
        <authorList>
            <consortium name="WormBaseParasite"/>
        </authorList>
    </citation>
    <scope>IDENTIFICATION</scope>
</reference>
<protein>
    <submittedName>
        <fullName evidence="1 3">Uncharacterized protein</fullName>
    </submittedName>
</protein>
<name>A0A0R3XDG8_HYDTA</name>
<gene>
    <name evidence="1" type="ORF">TTAC_LOCUS11578</name>
</gene>
<sequence>MVDPLRSSFARLNIGSPCRAKLGKKGPSSAAPRVLPMPLQPMLPGGLRCARFSRKSTPQQRLASLGKTYELMKLLNGILEDRDMDPKVKLNHLRKFQTFHGDVFWMRFGDVKTAERYFDRLNRRIANASTKKNLGTPTALMSRNGGVPFWRRARSTTPKHSK</sequence>
<reference evidence="1 2" key="2">
    <citation type="submission" date="2018-11" db="EMBL/GenBank/DDBJ databases">
        <authorList>
            <consortium name="Pathogen Informatics"/>
        </authorList>
    </citation>
    <scope>NUCLEOTIDE SEQUENCE [LARGE SCALE GENOMIC DNA]</scope>
</reference>
<dbReference type="OrthoDB" id="6263361at2759"/>
<evidence type="ECO:0000313" key="3">
    <source>
        <dbReference type="WBParaSite" id="TTAC_0001159501-mRNA-1"/>
    </source>
</evidence>
<proteinExistence type="predicted"/>
<dbReference type="AlphaFoldDB" id="A0A0R3XDG8"/>
<dbReference type="WBParaSite" id="TTAC_0001159501-mRNA-1">
    <property type="protein sequence ID" value="TTAC_0001159501-mRNA-1"/>
    <property type="gene ID" value="TTAC_0001159501"/>
</dbReference>
<dbReference type="Proteomes" id="UP000274429">
    <property type="component" value="Unassembled WGS sequence"/>
</dbReference>
<accession>A0A0R3XDG8</accession>
<dbReference type="EMBL" id="UYWX01025224">
    <property type="protein sequence ID" value="VDM37135.1"/>
    <property type="molecule type" value="Genomic_DNA"/>
</dbReference>
<evidence type="ECO:0000313" key="1">
    <source>
        <dbReference type="EMBL" id="VDM37135.1"/>
    </source>
</evidence>
<organism evidence="3">
    <name type="scientific">Hydatigena taeniaeformis</name>
    <name type="common">Feline tapeworm</name>
    <name type="synonym">Taenia taeniaeformis</name>
    <dbReference type="NCBI Taxonomy" id="6205"/>
    <lineage>
        <taxon>Eukaryota</taxon>
        <taxon>Metazoa</taxon>
        <taxon>Spiralia</taxon>
        <taxon>Lophotrochozoa</taxon>
        <taxon>Platyhelminthes</taxon>
        <taxon>Cestoda</taxon>
        <taxon>Eucestoda</taxon>
        <taxon>Cyclophyllidea</taxon>
        <taxon>Taeniidae</taxon>
        <taxon>Hydatigera</taxon>
    </lineage>
</organism>